<accession>A0A553JJI1</accession>
<dbReference type="EMBL" id="VKGK01000030">
    <property type="protein sequence ID" value="TRY12595.1"/>
    <property type="molecule type" value="Genomic_DNA"/>
</dbReference>
<proteinExistence type="predicted"/>
<comment type="caution">
    <text evidence="2">The sequence shown here is derived from an EMBL/GenBank/DDBJ whole genome shotgun (WGS) entry which is preliminary data.</text>
</comment>
<feature type="signal peptide" evidence="1">
    <location>
        <begin position="1"/>
        <end position="33"/>
    </location>
</feature>
<dbReference type="NCBIfam" id="NF038116">
    <property type="entry name" value="Sden1266_dom"/>
    <property type="match status" value="1"/>
</dbReference>
<evidence type="ECO:0000313" key="3">
    <source>
        <dbReference type="Proteomes" id="UP000318126"/>
    </source>
</evidence>
<dbReference type="Proteomes" id="UP000318126">
    <property type="component" value="Unassembled WGS sequence"/>
</dbReference>
<reference evidence="3" key="1">
    <citation type="submission" date="2019-07" db="EMBL/GenBank/DDBJ databases">
        <title>Shewanella sp. YLB-08 draft genomic sequence.</title>
        <authorList>
            <person name="Yu L."/>
        </authorList>
    </citation>
    <scope>NUCLEOTIDE SEQUENCE [LARGE SCALE GENOMIC DNA]</scope>
    <source>
        <strain evidence="3">JCM 20706</strain>
    </source>
</reference>
<dbReference type="InterPro" id="IPR020008">
    <property type="entry name" value="GlyGly_CTERM"/>
</dbReference>
<dbReference type="OrthoDB" id="6322244at2"/>
<evidence type="ECO:0000313" key="2">
    <source>
        <dbReference type="EMBL" id="TRY12595.1"/>
    </source>
</evidence>
<keyword evidence="3" id="KW-1185">Reference proteome</keyword>
<sequence length="312" mass="33963">MKQLTQALVNSNKRTKLLGVIAASLALAGQVNSAELDAEGFAIDKTHHSIGRELSKAQVVPVASGRIGSVAELDAERLNQLHSAQGVKKGGDGKLVSGPKTREEMINAHKKGLIPVKYLPQKAMGDAQANVPSAFANKVTNEFAIYEASSRLFEDDDNDGFYQTFSVTFDADVYGYYPNQHADVYAEMYLSRDGGPWVHYYTTDIFTVVGDSTEDDFEVLTTLNSGYPADYYDVLIDLYEVGYTDIVATVNSDDFDSLYALPLESSDRDYIDNGNSSSEGHGGGSMSFIALLGLGLFARFRTTCKAEKVVSH</sequence>
<feature type="chain" id="PRO_5022230197" evidence="1">
    <location>
        <begin position="34"/>
        <end position="312"/>
    </location>
</feature>
<evidence type="ECO:0000256" key="1">
    <source>
        <dbReference type="SAM" id="SignalP"/>
    </source>
</evidence>
<protein>
    <submittedName>
        <fullName evidence="2">GlyGly-CTERM sorting domain-containing protein</fullName>
    </submittedName>
</protein>
<dbReference type="NCBIfam" id="TIGR03501">
    <property type="entry name" value="GlyGly_CTERM"/>
    <property type="match status" value="1"/>
</dbReference>
<dbReference type="AlphaFoldDB" id="A0A553JJI1"/>
<organism evidence="2 3">
    <name type="scientific">Shewanella hanedai</name>
    <name type="common">Alteromonas hanedai</name>
    <dbReference type="NCBI Taxonomy" id="25"/>
    <lineage>
        <taxon>Bacteria</taxon>
        <taxon>Pseudomonadati</taxon>
        <taxon>Pseudomonadota</taxon>
        <taxon>Gammaproteobacteria</taxon>
        <taxon>Alteromonadales</taxon>
        <taxon>Shewanellaceae</taxon>
        <taxon>Shewanella</taxon>
    </lineage>
</organism>
<name>A0A553JJI1_SHEHA</name>
<gene>
    <name evidence="2" type="ORF">FN961_19760</name>
</gene>
<dbReference type="RefSeq" id="WP_144041907.1">
    <property type="nucleotide sequence ID" value="NZ_BMPL01000029.1"/>
</dbReference>
<keyword evidence="1" id="KW-0732">Signal</keyword>